<keyword evidence="1" id="KW-0472">Membrane</keyword>
<reference evidence="2 3" key="1">
    <citation type="submission" date="2019-08" db="EMBL/GenBank/DDBJ databases">
        <title>Pelomicrobium methylotrophicum gen. nov., sp. nov. a moderately thermophilic, facultatively anaerobic, lithoautotrophic and methylotrophic bacterium isolated from a terrestrial mud volcano.</title>
        <authorList>
            <person name="Slobodkina G.B."/>
            <person name="Merkel A.Y."/>
            <person name="Slobodkin A.I."/>
        </authorList>
    </citation>
    <scope>NUCLEOTIDE SEQUENCE [LARGE SCALE GENOMIC DNA]</scope>
    <source>
        <strain evidence="2 3">SM250</strain>
    </source>
</reference>
<evidence type="ECO:0000313" key="2">
    <source>
        <dbReference type="EMBL" id="TXF11434.1"/>
    </source>
</evidence>
<dbReference type="InParanoid" id="A0A5C7ETW8"/>
<feature type="transmembrane region" description="Helical" evidence="1">
    <location>
        <begin position="23"/>
        <end position="45"/>
    </location>
</feature>
<keyword evidence="3" id="KW-1185">Reference proteome</keyword>
<evidence type="ECO:0000256" key="1">
    <source>
        <dbReference type="SAM" id="Phobius"/>
    </source>
</evidence>
<keyword evidence="1" id="KW-1133">Transmembrane helix</keyword>
<dbReference type="EMBL" id="VPFL01000013">
    <property type="protein sequence ID" value="TXF11434.1"/>
    <property type="molecule type" value="Genomic_DNA"/>
</dbReference>
<keyword evidence="1" id="KW-0812">Transmembrane</keyword>
<sequence length="225" mass="26166">MDRVPGTISLPVENRRRRRHRRALLAAVLAATGALIGADLLVSYYQERLLASRNEARTRLERLAWFHLRADVQDITYTPDGKYRLVLWMENAFPEQALYVMVPTVRAFVQVGPQWKEVSISAPADTRLTEGMVIPLRERITLERIVDIQVKDYFELLPGYMHVKFDNTMLIALGPEPKDENEIVERTDNYYVHLKPYDADDERLRQLNRFHPSMPVPIYIGMPPH</sequence>
<dbReference type="OrthoDB" id="7374955at2"/>
<name>A0A5C7ETW8_9PROT</name>
<gene>
    <name evidence="2" type="ORF">FR698_10005</name>
</gene>
<comment type="caution">
    <text evidence="2">The sequence shown here is derived from an EMBL/GenBank/DDBJ whole genome shotgun (WGS) entry which is preliminary data.</text>
</comment>
<evidence type="ECO:0000313" key="3">
    <source>
        <dbReference type="Proteomes" id="UP000321201"/>
    </source>
</evidence>
<organism evidence="2 3">
    <name type="scientific">Pelomicrobium methylotrophicum</name>
    <dbReference type="NCBI Taxonomy" id="2602750"/>
    <lineage>
        <taxon>Bacteria</taxon>
        <taxon>Pseudomonadati</taxon>
        <taxon>Pseudomonadota</taxon>
        <taxon>Hydrogenophilia</taxon>
        <taxon>Hydrogenophilia incertae sedis</taxon>
        <taxon>Pelomicrobium</taxon>
    </lineage>
</organism>
<dbReference type="RefSeq" id="WP_147800063.1">
    <property type="nucleotide sequence ID" value="NZ_VPFL01000013.1"/>
</dbReference>
<proteinExistence type="predicted"/>
<dbReference type="Proteomes" id="UP000321201">
    <property type="component" value="Unassembled WGS sequence"/>
</dbReference>
<accession>A0A5C7ETW8</accession>
<protein>
    <submittedName>
        <fullName evidence="2">ABC transporter</fullName>
    </submittedName>
</protein>
<dbReference type="AlphaFoldDB" id="A0A5C7ETW8"/>